<protein>
    <recommendedName>
        <fullName evidence="4">Collagen alpha-1(I) chain-like</fullName>
    </recommendedName>
</protein>
<feature type="compositionally biased region" description="Low complexity" evidence="1">
    <location>
        <begin position="91"/>
        <end position="100"/>
    </location>
</feature>
<evidence type="ECO:0008006" key="4">
    <source>
        <dbReference type="Google" id="ProtNLM"/>
    </source>
</evidence>
<dbReference type="AlphaFoldDB" id="A0AB34GKP6"/>
<evidence type="ECO:0000313" key="3">
    <source>
        <dbReference type="Proteomes" id="UP001159641"/>
    </source>
</evidence>
<sequence>MVARRSAEAERAGEHGDSGTPARPNHGRDTSRAGAREGGGFPTPRQGATWPRGGPAGIAPAGAGGGAGGGAGAGAGRAGAPAGGGVGSRGGLPRPRSGPAVAFISPRGRWPRQRRAAATPRSLSQCTDLSSLVPGQTFAHELRAGKDSTLAPGSPRPQGCGRFPGPSHILPSPGDGGEVGYQWRGRDLRAPTPPKAAHYEPPATCPAPVLACIRGSRRARWAGLEIGLGARGAGESRGLRSRPLLQPWGLLPPRPLPETPTFSLGTSSRCSVTERLLRNPLVLPPPML</sequence>
<organism evidence="2 3">
    <name type="scientific">Eschrichtius robustus</name>
    <name type="common">California gray whale</name>
    <name type="synonym">Eschrichtius gibbosus</name>
    <dbReference type="NCBI Taxonomy" id="9764"/>
    <lineage>
        <taxon>Eukaryota</taxon>
        <taxon>Metazoa</taxon>
        <taxon>Chordata</taxon>
        <taxon>Craniata</taxon>
        <taxon>Vertebrata</taxon>
        <taxon>Euteleostomi</taxon>
        <taxon>Mammalia</taxon>
        <taxon>Eutheria</taxon>
        <taxon>Laurasiatheria</taxon>
        <taxon>Artiodactyla</taxon>
        <taxon>Whippomorpha</taxon>
        <taxon>Cetacea</taxon>
        <taxon>Mysticeti</taxon>
        <taxon>Eschrichtiidae</taxon>
        <taxon>Eschrichtius</taxon>
    </lineage>
</organism>
<feature type="compositionally biased region" description="Basic and acidic residues" evidence="1">
    <location>
        <begin position="26"/>
        <end position="35"/>
    </location>
</feature>
<keyword evidence="3" id="KW-1185">Reference proteome</keyword>
<comment type="caution">
    <text evidence="2">The sequence shown here is derived from an EMBL/GenBank/DDBJ whole genome shotgun (WGS) entry which is preliminary data.</text>
</comment>
<feature type="compositionally biased region" description="Low complexity" evidence="1">
    <location>
        <begin position="51"/>
        <end position="61"/>
    </location>
</feature>
<evidence type="ECO:0000256" key="1">
    <source>
        <dbReference type="SAM" id="MobiDB-lite"/>
    </source>
</evidence>
<dbReference type="Proteomes" id="UP001159641">
    <property type="component" value="Unassembled WGS sequence"/>
</dbReference>
<proteinExistence type="predicted"/>
<feature type="region of interest" description="Disordered" evidence="1">
    <location>
        <begin position="145"/>
        <end position="200"/>
    </location>
</feature>
<feature type="compositionally biased region" description="Basic and acidic residues" evidence="1">
    <location>
        <begin position="1"/>
        <end position="17"/>
    </location>
</feature>
<accession>A0AB34GKP6</accession>
<dbReference type="EMBL" id="JAIQCJ010002152">
    <property type="protein sequence ID" value="KAJ8780881.1"/>
    <property type="molecule type" value="Genomic_DNA"/>
</dbReference>
<gene>
    <name evidence="2" type="ORF">J1605_000924</name>
</gene>
<evidence type="ECO:0000313" key="2">
    <source>
        <dbReference type="EMBL" id="KAJ8780881.1"/>
    </source>
</evidence>
<feature type="region of interest" description="Disordered" evidence="1">
    <location>
        <begin position="1"/>
        <end position="124"/>
    </location>
</feature>
<feature type="compositionally biased region" description="Gly residues" evidence="1">
    <location>
        <begin position="62"/>
        <end position="90"/>
    </location>
</feature>
<name>A0AB34GKP6_ESCRO</name>
<reference evidence="2 3" key="1">
    <citation type="submission" date="2022-11" db="EMBL/GenBank/DDBJ databases">
        <title>Whole genome sequence of Eschrichtius robustus ER-17-0199.</title>
        <authorList>
            <person name="Bruniche-Olsen A."/>
            <person name="Black A.N."/>
            <person name="Fields C.J."/>
            <person name="Walden K."/>
            <person name="Dewoody J.A."/>
        </authorList>
    </citation>
    <scope>NUCLEOTIDE SEQUENCE [LARGE SCALE GENOMIC DNA]</scope>
    <source>
        <strain evidence="2">ER-17-0199</strain>
        <tissue evidence="2">Blubber</tissue>
    </source>
</reference>